<accession>A4BPI2</accession>
<dbReference type="Pfam" id="PF20093">
    <property type="entry name" value="DUF6484"/>
    <property type="match status" value="1"/>
</dbReference>
<evidence type="ECO:0000313" key="3">
    <source>
        <dbReference type="Proteomes" id="UP000003374"/>
    </source>
</evidence>
<gene>
    <name evidence="2" type="ORF">NB231_12124</name>
</gene>
<name>A4BPI2_9GAMM</name>
<sequence>MGDEGLEVVGERQVSGQSRRIDGVVIGMLVSFSADGEPVVAFPGNAAETGVGARTAVKLSNDDIGCELALMFERGDPARPLVMGRLYRPDALSQELPRITAEADGERLELRAGREIVLRCGRASITLTRAGKILLRGAYLLSRSSGVNRIKGGSVQIN</sequence>
<dbReference type="Proteomes" id="UP000003374">
    <property type="component" value="Unassembled WGS sequence"/>
</dbReference>
<dbReference type="AlphaFoldDB" id="A4BPI2"/>
<dbReference type="eggNOG" id="ENOG5032SEB">
    <property type="taxonomic scope" value="Bacteria"/>
</dbReference>
<dbReference type="HOGENOM" id="CLU_112468_0_0_6"/>
<evidence type="ECO:0000259" key="1">
    <source>
        <dbReference type="Pfam" id="PF20093"/>
    </source>
</evidence>
<dbReference type="InterPro" id="IPR045506">
    <property type="entry name" value="DUF6484"/>
</dbReference>
<dbReference type="RefSeq" id="WP_005002900.1">
    <property type="nucleotide sequence ID" value="NZ_CH672427.1"/>
</dbReference>
<feature type="domain" description="DUF6484" evidence="1">
    <location>
        <begin position="26"/>
        <end position="86"/>
    </location>
</feature>
<dbReference type="EMBL" id="AAOF01000003">
    <property type="protein sequence ID" value="EAR22483.1"/>
    <property type="molecule type" value="Genomic_DNA"/>
</dbReference>
<comment type="caution">
    <text evidence="2">The sequence shown here is derived from an EMBL/GenBank/DDBJ whole genome shotgun (WGS) entry which is preliminary data.</text>
</comment>
<dbReference type="OrthoDB" id="3078443at2"/>
<reference evidence="2 3" key="1">
    <citation type="submission" date="2006-02" db="EMBL/GenBank/DDBJ databases">
        <authorList>
            <person name="Waterbury J."/>
            <person name="Ferriera S."/>
            <person name="Johnson J."/>
            <person name="Kravitz S."/>
            <person name="Halpern A."/>
            <person name="Remington K."/>
            <person name="Beeson K."/>
            <person name="Tran B."/>
            <person name="Rogers Y.-H."/>
            <person name="Friedman R."/>
            <person name="Venter J.C."/>
        </authorList>
    </citation>
    <scope>NUCLEOTIDE SEQUENCE [LARGE SCALE GENOMIC DNA]</scope>
    <source>
        <strain evidence="2 3">Nb-231</strain>
    </source>
</reference>
<proteinExistence type="predicted"/>
<evidence type="ECO:0000313" key="2">
    <source>
        <dbReference type="EMBL" id="EAR22483.1"/>
    </source>
</evidence>
<keyword evidence="3" id="KW-1185">Reference proteome</keyword>
<organism evidence="2 3">
    <name type="scientific">Nitrococcus mobilis Nb-231</name>
    <dbReference type="NCBI Taxonomy" id="314278"/>
    <lineage>
        <taxon>Bacteria</taxon>
        <taxon>Pseudomonadati</taxon>
        <taxon>Pseudomonadota</taxon>
        <taxon>Gammaproteobacteria</taxon>
        <taxon>Chromatiales</taxon>
        <taxon>Ectothiorhodospiraceae</taxon>
        <taxon>Nitrococcus</taxon>
    </lineage>
</organism>
<protein>
    <recommendedName>
        <fullName evidence="1">DUF6484 domain-containing protein</fullName>
    </recommendedName>
</protein>
<dbReference type="STRING" id="314278.NB231_12124"/>